<sequence length="163" mass="16990">MSNANSSSAATYVPKATRVDTSAAGINLLKDRSSSFSLRGVALSDDSFSTRLVISSSGGISSEFFRFILVVGVSVVGPPLLRMSLGERRCGGGSGDGRALAEHGVFFDLSPNHARLSKSVAKYPPGRSSASMQSNSNRTTDTDWDTMAKRPHAALGGVPPAPT</sequence>
<evidence type="ECO:0000313" key="3">
    <source>
        <dbReference type="Proteomes" id="UP000266841"/>
    </source>
</evidence>
<gene>
    <name evidence="2" type="ORF">THAOC_37507</name>
</gene>
<dbReference type="Proteomes" id="UP000266841">
    <property type="component" value="Unassembled WGS sequence"/>
</dbReference>
<feature type="compositionally biased region" description="Polar residues" evidence="1">
    <location>
        <begin position="128"/>
        <end position="139"/>
    </location>
</feature>
<feature type="region of interest" description="Disordered" evidence="1">
    <location>
        <begin position="119"/>
        <end position="163"/>
    </location>
</feature>
<dbReference type="EMBL" id="AGNL01050333">
    <property type="protein sequence ID" value="EJK43997.1"/>
    <property type="molecule type" value="Genomic_DNA"/>
</dbReference>
<organism evidence="2 3">
    <name type="scientific">Thalassiosira oceanica</name>
    <name type="common">Marine diatom</name>
    <dbReference type="NCBI Taxonomy" id="159749"/>
    <lineage>
        <taxon>Eukaryota</taxon>
        <taxon>Sar</taxon>
        <taxon>Stramenopiles</taxon>
        <taxon>Ochrophyta</taxon>
        <taxon>Bacillariophyta</taxon>
        <taxon>Coscinodiscophyceae</taxon>
        <taxon>Thalassiosirophycidae</taxon>
        <taxon>Thalassiosirales</taxon>
        <taxon>Thalassiosiraceae</taxon>
        <taxon>Thalassiosira</taxon>
    </lineage>
</organism>
<feature type="non-terminal residue" evidence="2">
    <location>
        <position position="163"/>
    </location>
</feature>
<name>K0RBS4_THAOC</name>
<accession>K0RBS4</accession>
<reference evidence="2 3" key="1">
    <citation type="journal article" date="2012" name="Genome Biol.">
        <title>Genome and low-iron response of an oceanic diatom adapted to chronic iron limitation.</title>
        <authorList>
            <person name="Lommer M."/>
            <person name="Specht M."/>
            <person name="Roy A.S."/>
            <person name="Kraemer L."/>
            <person name="Andreson R."/>
            <person name="Gutowska M.A."/>
            <person name="Wolf J."/>
            <person name="Bergner S.V."/>
            <person name="Schilhabel M.B."/>
            <person name="Klostermeier U.C."/>
            <person name="Beiko R.G."/>
            <person name="Rosenstiel P."/>
            <person name="Hippler M."/>
            <person name="Laroche J."/>
        </authorList>
    </citation>
    <scope>NUCLEOTIDE SEQUENCE [LARGE SCALE GENOMIC DNA]</scope>
    <source>
        <strain evidence="2 3">CCMP1005</strain>
    </source>
</reference>
<evidence type="ECO:0000256" key="1">
    <source>
        <dbReference type="SAM" id="MobiDB-lite"/>
    </source>
</evidence>
<protein>
    <submittedName>
        <fullName evidence="2">Uncharacterized protein</fullName>
    </submittedName>
</protein>
<proteinExistence type="predicted"/>
<keyword evidence="3" id="KW-1185">Reference proteome</keyword>
<comment type="caution">
    <text evidence="2">The sequence shown here is derived from an EMBL/GenBank/DDBJ whole genome shotgun (WGS) entry which is preliminary data.</text>
</comment>
<dbReference type="AlphaFoldDB" id="K0RBS4"/>
<evidence type="ECO:0000313" key="2">
    <source>
        <dbReference type="EMBL" id="EJK43997.1"/>
    </source>
</evidence>